<protein>
    <recommendedName>
        <fullName evidence="3">Deoxynucleotide monophosphate kinase</fullName>
    </recommendedName>
</protein>
<evidence type="ECO:0008006" key="3">
    <source>
        <dbReference type="Google" id="ProtNLM"/>
    </source>
</evidence>
<proteinExistence type="predicted"/>
<keyword evidence="2" id="KW-1185">Reference proteome</keyword>
<accession>A0A2K9VHB3</accession>
<name>A0A2K9VHB3_9CAUD</name>
<dbReference type="Proteomes" id="UP000241183">
    <property type="component" value="Segment"/>
</dbReference>
<evidence type="ECO:0000313" key="1">
    <source>
        <dbReference type="EMBL" id="AUV61724.1"/>
    </source>
</evidence>
<dbReference type="Gene3D" id="3.40.50.300">
    <property type="entry name" value="P-loop containing nucleotide triphosphate hydrolases"/>
    <property type="match status" value="1"/>
</dbReference>
<dbReference type="InterPro" id="IPR027417">
    <property type="entry name" value="P-loop_NTPase"/>
</dbReference>
<reference evidence="2" key="1">
    <citation type="submission" date="2018-01" db="EMBL/GenBank/DDBJ databases">
        <title>Pseudomonas phages infecting Pseudomonas sp. isolated from Prunus avium.</title>
        <authorList>
            <person name="Colberg O."/>
            <person name="Carstens A.B."/>
            <person name="Kot W."/>
            <person name="Hansen L.H."/>
        </authorList>
    </citation>
    <scope>NUCLEOTIDE SEQUENCE [LARGE SCALE GENOMIC DNA]</scope>
</reference>
<dbReference type="EMBL" id="MG775258">
    <property type="protein sequence ID" value="AUV61724.1"/>
    <property type="molecule type" value="Genomic_DNA"/>
</dbReference>
<evidence type="ECO:0000313" key="2">
    <source>
        <dbReference type="Proteomes" id="UP000241183"/>
    </source>
</evidence>
<gene>
    <name evidence="1" type="ORF">PsPhHenninger_gp23</name>
</gene>
<sequence length="221" mass="25527">MSKVIIALTSERGRSGKDTLVELLREYGHVVHRVAFGDVLKRQCAEVLTFEDSARIVMESHCHTDLKDAAFEELAINEIPDTEYRQWLIDNRTDPVLHRFMGQARSPRWHLQQYGTGFRRNFQGQPDVWLLEGLKEIKKAPKKSLVVVTDMRQANEYEALAIRQAHLVRLHRNWVIPAVDEAPLHATDIELRDFQMDAVVENRWGYASDMLDQLIAQGVIE</sequence>
<organism evidence="1 2">
    <name type="scientific">Pseudomonas phage Henninger</name>
    <dbReference type="NCBI Taxonomy" id="2079287"/>
    <lineage>
        <taxon>Viruses</taxon>
        <taxon>Duplodnaviria</taxon>
        <taxon>Heunggongvirae</taxon>
        <taxon>Uroviricota</taxon>
        <taxon>Caudoviricetes</taxon>
        <taxon>Autographivirales</taxon>
        <taxon>Autotranscriptaviridae</taxon>
        <taxon>Studiervirinae</taxon>
        <taxon>Hennigervirus</taxon>
        <taxon>Hennigervirus henninger</taxon>
        <taxon>Ghunavirus henninger</taxon>
    </lineage>
</organism>